<gene>
    <name evidence="2" type="ORF">PACLA_8A027381</name>
</gene>
<reference evidence="2" key="1">
    <citation type="submission" date="2020-04" db="EMBL/GenBank/DDBJ databases">
        <authorList>
            <person name="Alioto T."/>
            <person name="Alioto T."/>
            <person name="Gomez Garrido J."/>
        </authorList>
    </citation>
    <scope>NUCLEOTIDE SEQUENCE</scope>
    <source>
        <strain evidence="2">A484AB</strain>
    </source>
</reference>
<sequence length="620" mass="70660">MASKRPCGPPTGNTPGKSQPKLSRSPSQPTSRKSLFNNIGETIEKPCNKKVPWTEYETKTLVQYICLYAEDAWKNKWPSNKDQKFWGKCAEAINKTCSSSRTGLSCRTRALKNLAKKYATLKDAEEDLNIDYVEDCINLWDEPLNTLQHERVDYQTLSPIFKASPVNRSTESRATVGDIVRDFDASFKSTMSPRLKEQLVKYFYKQMVIESGGMNFFKFVGADFLNISLNAMQTLFMAEKHNLLHSLSECFATKDSELPTRMPLDRMPFGLIDYNLRFFAANRAQKLGMEQHYTQWLETMFAHFGHKWACLHRGPYWQYEVEELTKLQQEECDLDSSNSSSILESALEMSGIDLSGEFITDVNQFDNGDGELEQQIHSTQNDEEVMITSVPVPGKNCQEDLDASEEYLHETVTQLWSHIRENQQETLAGLHVQKDIEKLHGVVPDATKPKCHPQVPGIYDPLKSKVNIASVSVRQIQKHISNSSFTRTVNIQVEALKDAKKNNQKGRWWIKADACDVRAGLRESMRGEWSGDEDLGNGSVQILHKLYKSRCKSVRIMEPCHITKFKSDLEDDITFLKEANTVAKQDYGAALNVPGRREQKLMELAWNVTGIEELLKQAIK</sequence>
<name>A0A7D9DUM2_PARCT</name>
<accession>A0A7D9DUM2</accession>
<dbReference type="AlphaFoldDB" id="A0A7D9DUM2"/>
<dbReference type="SMART" id="SM00717">
    <property type="entry name" value="SANT"/>
    <property type="match status" value="1"/>
</dbReference>
<protein>
    <submittedName>
        <fullName evidence="2">Uncharacterized protein</fullName>
    </submittedName>
</protein>
<dbReference type="OrthoDB" id="5990019at2759"/>
<evidence type="ECO:0000313" key="3">
    <source>
        <dbReference type="Proteomes" id="UP001152795"/>
    </source>
</evidence>
<evidence type="ECO:0000313" key="2">
    <source>
        <dbReference type="EMBL" id="CAB3993850.1"/>
    </source>
</evidence>
<proteinExistence type="predicted"/>
<dbReference type="Proteomes" id="UP001152795">
    <property type="component" value="Unassembled WGS sequence"/>
</dbReference>
<feature type="region of interest" description="Disordered" evidence="1">
    <location>
        <begin position="1"/>
        <end position="34"/>
    </location>
</feature>
<evidence type="ECO:0000256" key="1">
    <source>
        <dbReference type="SAM" id="MobiDB-lite"/>
    </source>
</evidence>
<keyword evidence="3" id="KW-1185">Reference proteome</keyword>
<dbReference type="EMBL" id="CACRXK020002338">
    <property type="protein sequence ID" value="CAB3993850.1"/>
    <property type="molecule type" value="Genomic_DNA"/>
</dbReference>
<dbReference type="PROSITE" id="PS50090">
    <property type="entry name" value="MYB_LIKE"/>
    <property type="match status" value="1"/>
</dbReference>
<organism evidence="2 3">
    <name type="scientific">Paramuricea clavata</name>
    <name type="common">Red gorgonian</name>
    <name type="synonym">Violescent sea-whip</name>
    <dbReference type="NCBI Taxonomy" id="317549"/>
    <lineage>
        <taxon>Eukaryota</taxon>
        <taxon>Metazoa</taxon>
        <taxon>Cnidaria</taxon>
        <taxon>Anthozoa</taxon>
        <taxon>Octocorallia</taxon>
        <taxon>Malacalcyonacea</taxon>
        <taxon>Plexauridae</taxon>
        <taxon>Paramuricea</taxon>
    </lineage>
</organism>
<dbReference type="InterPro" id="IPR001005">
    <property type="entry name" value="SANT/Myb"/>
</dbReference>
<feature type="compositionally biased region" description="Polar residues" evidence="1">
    <location>
        <begin position="11"/>
        <end position="34"/>
    </location>
</feature>
<comment type="caution">
    <text evidence="2">The sequence shown here is derived from an EMBL/GenBank/DDBJ whole genome shotgun (WGS) entry which is preliminary data.</text>
</comment>